<evidence type="ECO:0000313" key="1">
    <source>
        <dbReference type="EMBL" id="MFD2965958.1"/>
    </source>
</evidence>
<name>A0ABW6BBN9_9SPHI</name>
<proteinExistence type="predicted"/>
<evidence type="ECO:0000313" key="2">
    <source>
        <dbReference type="Proteomes" id="UP001597525"/>
    </source>
</evidence>
<dbReference type="RefSeq" id="WP_320184434.1">
    <property type="nucleotide sequence ID" value="NZ_CP138332.1"/>
</dbReference>
<accession>A0ABW6BBN9</accession>
<dbReference type="EMBL" id="JBHUPB010000002">
    <property type="protein sequence ID" value="MFD2965958.1"/>
    <property type="molecule type" value="Genomic_DNA"/>
</dbReference>
<organism evidence="1 2">
    <name type="scientific">Sphingobacterium bambusae</name>
    <dbReference type="NCBI Taxonomy" id="662858"/>
    <lineage>
        <taxon>Bacteria</taxon>
        <taxon>Pseudomonadati</taxon>
        <taxon>Bacteroidota</taxon>
        <taxon>Sphingobacteriia</taxon>
        <taxon>Sphingobacteriales</taxon>
        <taxon>Sphingobacteriaceae</taxon>
        <taxon>Sphingobacterium</taxon>
    </lineage>
</organism>
<keyword evidence="2" id="KW-1185">Reference proteome</keyword>
<sequence length="79" mass="9151">MMQFNRKFEHAVDGKIVVFDVTYNPTTHYFQVLESGKAEGYLLKFDMQHRQWSTEGEVTPAISADELALLVQQQFGHFV</sequence>
<dbReference type="Proteomes" id="UP001597525">
    <property type="component" value="Unassembled WGS sequence"/>
</dbReference>
<gene>
    <name evidence="1" type="ORF">ACFS7Y_01075</name>
</gene>
<comment type="caution">
    <text evidence="1">The sequence shown here is derived from an EMBL/GenBank/DDBJ whole genome shotgun (WGS) entry which is preliminary data.</text>
</comment>
<reference evidence="2" key="1">
    <citation type="journal article" date="2019" name="Int. J. Syst. Evol. Microbiol.">
        <title>The Global Catalogue of Microorganisms (GCM) 10K type strain sequencing project: providing services to taxonomists for standard genome sequencing and annotation.</title>
        <authorList>
            <consortium name="The Broad Institute Genomics Platform"/>
            <consortium name="The Broad Institute Genome Sequencing Center for Infectious Disease"/>
            <person name="Wu L."/>
            <person name="Ma J."/>
        </authorList>
    </citation>
    <scope>NUCLEOTIDE SEQUENCE [LARGE SCALE GENOMIC DNA]</scope>
    <source>
        <strain evidence="2">KCTC 22814</strain>
    </source>
</reference>
<protein>
    <submittedName>
        <fullName evidence="1">Uncharacterized protein</fullName>
    </submittedName>
</protein>